<comment type="caution">
    <text evidence="2">The sequence shown here is derived from an EMBL/GenBank/DDBJ whole genome shotgun (WGS) entry which is preliminary data.</text>
</comment>
<gene>
    <name evidence="2" type="ORF">AB1Y20_003219</name>
</gene>
<feature type="chain" id="PRO_5044232899" description="Peptidylprolyl isomerase" evidence="1">
    <location>
        <begin position="18"/>
        <end position="181"/>
    </location>
</feature>
<evidence type="ECO:0000313" key="3">
    <source>
        <dbReference type="Proteomes" id="UP001515480"/>
    </source>
</evidence>
<dbReference type="EMBL" id="JBGBPQ010000010">
    <property type="protein sequence ID" value="KAL1518949.1"/>
    <property type="molecule type" value="Genomic_DNA"/>
</dbReference>
<organism evidence="2 3">
    <name type="scientific">Prymnesium parvum</name>
    <name type="common">Toxic golden alga</name>
    <dbReference type="NCBI Taxonomy" id="97485"/>
    <lineage>
        <taxon>Eukaryota</taxon>
        <taxon>Haptista</taxon>
        <taxon>Haptophyta</taxon>
        <taxon>Prymnesiophyceae</taxon>
        <taxon>Prymnesiales</taxon>
        <taxon>Prymnesiaceae</taxon>
        <taxon>Prymnesium</taxon>
    </lineage>
</organism>
<reference evidence="2 3" key="1">
    <citation type="journal article" date="2024" name="Science">
        <title>Giant polyketide synthase enzymes in the biosynthesis of giant marine polyether toxins.</title>
        <authorList>
            <person name="Fallon T.R."/>
            <person name="Shende V.V."/>
            <person name="Wierzbicki I.H."/>
            <person name="Pendleton A.L."/>
            <person name="Watervoot N.F."/>
            <person name="Auber R.P."/>
            <person name="Gonzalez D.J."/>
            <person name="Wisecaver J.H."/>
            <person name="Moore B.S."/>
        </authorList>
    </citation>
    <scope>NUCLEOTIDE SEQUENCE [LARGE SCALE GENOMIC DNA]</scope>
    <source>
        <strain evidence="2 3">12B1</strain>
    </source>
</reference>
<name>A0AB34JE71_PRYPA</name>
<evidence type="ECO:0000313" key="2">
    <source>
        <dbReference type="EMBL" id="KAL1518949.1"/>
    </source>
</evidence>
<accession>A0AB34JE71</accession>
<sequence length="181" mass="18849">MLLLCAAAHGWPHFLLADNCAKGLALVAGGSLPHIMNVIPTQDPSALEVFRHTCDGKCDEALVGHESVPVGTPLALVYSGLMGPDTRTAFVSSQGTLHEGEPCGDEGGSLLTSGWLRHAIWTPTQAGIAQVAVGFAHGNFGTPAVTVSIKTLRIVSSGVLEMNHSTDAAFREDLSSSISSY</sequence>
<evidence type="ECO:0000256" key="1">
    <source>
        <dbReference type="SAM" id="SignalP"/>
    </source>
</evidence>
<dbReference type="Proteomes" id="UP001515480">
    <property type="component" value="Unassembled WGS sequence"/>
</dbReference>
<keyword evidence="3" id="KW-1185">Reference proteome</keyword>
<proteinExistence type="predicted"/>
<protein>
    <recommendedName>
        <fullName evidence="4">Peptidylprolyl isomerase</fullName>
    </recommendedName>
</protein>
<dbReference type="AlphaFoldDB" id="A0AB34JE71"/>
<feature type="signal peptide" evidence="1">
    <location>
        <begin position="1"/>
        <end position="17"/>
    </location>
</feature>
<evidence type="ECO:0008006" key="4">
    <source>
        <dbReference type="Google" id="ProtNLM"/>
    </source>
</evidence>
<keyword evidence="1" id="KW-0732">Signal</keyword>